<dbReference type="EMBL" id="JBJKFK010005516">
    <property type="protein sequence ID" value="KAL3308281.1"/>
    <property type="molecule type" value="Genomic_DNA"/>
</dbReference>
<proteinExistence type="predicted"/>
<dbReference type="AlphaFoldDB" id="A0ABD2PL79"/>
<reference evidence="2 3" key="1">
    <citation type="submission" date="2024-11" db="EMBL/GenBank/DDBJ databases">
        <title>Adaptive evolution of stress response genes in parasites aligns with host niche diversity.</title>
        <authorList>
            <person name="Hahn C."/>
            <person name="Resl P."/>
        </authorList>
    </citation>
    <scope>NUCLEOTIDE SEQUENCE [LARGE SCALE GENOMIC DNA]</scope>
    <source>
        <strain evidence="2">EGGRZ-B1_66</strain>
        <tissue evidence="2">Body</tissue>
    </source>
</reference>
<evidence type="ECO:0000313" key="2">
    <source>
        <dbReference type="EMBL" id="KAL3308281.1"/>
    </source>
</evidence>
<keyword evidence="1" id="KW-0472">Membrane</keyword>
<dbReference type="Proteomes" id="UP001626550">
    <property type="component" value="Unassembled WGS sequence"/>
</dbReference>
<keyword evidence="1" id="KW-0812">Transmembrane</keyword>
<gene>
    <name evidence="2" type="ORF">Ciccas_013189</name>
</gene>
<sequence>MDGLVTFWARPLGSLLRMLSHTANVEFTLDLDHFWELASGDYQAHWVSRAIYAFNTPWLVLFLLVKILLIIIVPIIFLNLLFIYTVQLYSQQSPHTNVVEHTVKLRNGRRNPSYKEGRLFALTFIVLIVLLGFAWIAIFANSALYQAVVHRTGDGNNMVSSYEAAIYQLRDIVERSIESSRFDENKIFRDLYTSLHGFTEQLLVQIHHDVLRDIKYEPVIQHCDNLARDLIKMQLLYAEMKSGYSTTVLAKTLEAIHSFFVEHGSRMDEQSAVLQEVCPLEHNLQPLVKQLRISLRTLKRGLYADQMGRRSISDLLAVSEKESTFEMPQLDFLKLTQNATLAGHQLAAATTSYIFSEFERDFSFKKKMPTRAIEGMRFMWNSYIDALKHLFITSSKLIKPDSLSSLASWILKLQLWLIYVPLILLGVGKLVFLCLPYAELENSSEVITVEDYGRDFDLEPPRLKFRSKTTSSVRVEVNKMNKQRRKVILAAVFNIVFLLILLVDSVTFVGVLTSVYLETKVSVQHCAVKCMYSTS</sequence>
<accession>A0ABD2PL79</accession>
<organism evidence="2 3">
    <name type="scientific">Cichlidogyrus casuarinus</name>
    <dbReference type="NCBI Taxonomy" id="1844966"/>
    <lineage>
        <taxon>Eukaryota</taxon>
        <taxon>Metazoa</taxon>
        <taxon>Spiralia</taxon>
        <taxon>Lophotrochozoa</taxon>
        <taxon>Platyhelminthes</taxon>
        <taxon>Monogenea</taxon>
        <taxon>Monopisthocotylea</taxon>
        <taxon>Dactylogyridea</taxon>
        <taxon>Ancyrocephalidae</taxon>
        <taxon>Cichlidogyrus</taxon>
    </lineage>
</organism>
<feature type="transmembrane region" description="Helical" evidence="1">
    <location>
        <begin position="58"/>
        <end position="84"/>
    </location>
</feature>
<feature type="transmembrane region" description="Helical" evidence="1">
    <location>
        <begin position="119"/>
        <end position="140"/>
    </location>
</feature>
<evidence type="ECO:0000313" key="3">
    <source>
        <dbReference type="Proteomes" id="UP001626550"/>
    </source>
</evidence>
<comment type="caution">
    <text evidence="2">The sequence shown here is derived from an EMBL/GenBank/DDBJ whole genome shotgun (WGS) entry which is preliminary data.</text>
</comment>
<protein>
    <submittedName>
        <fullName evidence="2">Uncharacterized protein</fullName>
    </submittedName>
</protein>
<keyword evidence="3" id="KW-1185">Reference proteome</keyword>
<feature type="transmembrane region" description="Helical" evidence="1">
    <location>
        <begin position="416"/>
        <end position="438"/>
    </location>
</feature>
<name>A0ABD2PL79_9PLAT</name>
<feature type="transmembrane region" description="Helical" evidence="1">
    <location>
        <begin position="487"/>
        <end position="512"/>
    </location>
</feature>
<keyword evidence="1" id="KW-1133">Transmembrane helix</keyword>
<evidence type="ECO:0000256" key="1">
    <source>
        <dbReference type="SAM" id="Phobius"/>
    </source>
</evidence>